<dbReference type="AlphaFoldDB" id="A0A2R7Y9L6"/>
<accession>A0A2R7Y9L6</accession>
<dbReference type="EMBL" id="NDWU01000002">
    <property type="protein sequence ID" value="PUA34213.1"/>
    <property type="molecule type" value="Genomic_DNA"/>
</dbReference>
<dbReference type="PANTHER" id="PTHR48090">
    <property type="entry name" value="UNDECAPRENYL-PHOSPHATE 4-DEOXY-4-FORMAMIDO-L-ARABINOSE TRANSFERASE-RELATED"/>
    <property type="match status" value="1"/>
</dbReference>
<dbReference type="Pfam" id="PF00535">
    <property type="entry name" value="Glycos_transf_2"/>
    <property type="match status" value="1"/>
</dbReference>
<dbReference type="PANTHER" id="PTHR48090:SF7">
    <property type="entry name" value="RFBJ PROTEIN"/>
    <property type="match status" value="1"/>
</dbReference>
<organism evidence="2 3">
    <name type="scientific">Candidatus Terraquivivens tikiterensis</name>
    <dbReference type="NCBI Taxonomy" id="1980982"/>
    <lineage>
        <taxon>Archaea</taxon>
        <taxon>Nitrososphaerota</taxon>
        <taxon>Candidatus Wolframiiraptoraceae</taxon>
        <taxon>Candidatus Terraquivivens</taxon>
    </lineage>
</organism>
<dbReference type="InterPro" id="IPR029044">
    <property type="entry name" value="Nucleotide-diphossugar_trans"/>
</dbReference>
<evidence type="ECO:0000259" key="1">
    <source>
        <dbReference type="Pfam" id="PF00535"/>
    </source>
</evidence>
<dbReference type="CDD" id="cd04179">
    <property type="entry name" value="DPM_DPG-synthase_like"/>
    <property type="match status" value="1"/>
</dbReference>
<gene>
    <name evidence="2" type="ORF">B9J98_01075</name>
</gene>
<name>A0A2R7Y9L6_9ARCH</name>
<dbReference type="InterPro" id="IPR001173">
    <property type="entry name" value="Glyco_trans_2-like"/>
</dbReference>
<sequence length="150" mass="16905">MQVGSVQGNDTRELVEPCISVVIPAYNEEEAIGPTIEEFKQVIEMMNVDYEIVVVDNNSTDKTAEVATKHGARVVREVRQGYGNACIKGLREARGKIIVLTEADRTFAARDLKKMLAYLEESVPELRSSSSRRERRWAGYSTGETFFWLS</sequence>
<dbReference type="SUPFAM" id="SSF53448">
    <property type="entry name" value="Nucleotide-diphospho-sugar transferases"/>
    <property type="match status" value="1"/>
</dbReference>
<evidence type="ECO:0000313" key="3">
    <source>
        <dbReference type="Proteomes" id="UP000244066"/>
    </source>
</evidence>
<evidence type="ECO:0000313" key="2">
    <source>
        <dbReference type="EMBL" id="PUA34213.1"/>
    </source>
</evidence>
<proteinExistence type="predicted"/>
<dbReference type="Gene3D" id="3.90.550.10">
    <property type="entry name" value="Spore Coat Polysaccharide Biosynthesis Protein SpsA, Chain A"/>
    <property type="match status" value="1"/>
</dbReference>
<comment type="caution">
    <text evidence="2">The sequence shown here is derived from an EMBL/GenBank/DDBJ whole genome shotgun (WGS) entry which is preliminary data.</text>
</comment>
<protein>
    <recommendedName>
        <fullName evidence="1">Glycosyltransferase 2-like domain-containing protein</fullName>
    </recommendedName>
</protein>
<dbReference type="Proteomes" id="UP000244066">
    <property type="component" value="Unassembled WGS sequence"/>
</dbReference>
<dbReference type="InterPro" id="IPR050256">
    <property type="entry name" value="Glycosyltransferase_2"/>
</dbReference>
<feature type="domain" description="Glycosyltransferase 2-like" evidence="1">
    <location>
        <begin position="20"/>
        <end position="121"/>
    </location>
</feature>
<reference evidence="2 3" key="1">
    <citation type="submission" date="2017-04" db="EMBL/GenBank/DDBJ databases">
        <title>Draft Aigarchaeota genome from a New Zealand hot spring.</title>
        <authorList>
            <person name="Reysenbach A.-L."/>
            <person name="Donaho J.A."/>
            <person name="Gerhart J."/>
            <person name="Kelley J.F."/>
            <person name="Kouba K."/>
            <person name="Podar M."/>
            <person name="Stott M."/>
        </authorList>
    </citation>
    <scope>NUCLEOTIDE SEQUENCE [LARGE SCALE GENOMIC DNA]</scope>
    <source>
        <strain evidence="2">NZ13_MG1</strain>
    </source>
</reference>